<evidence type="ECO:0000313" key="2">
    <source>
        <dbReference type="Proteomes" id="UP000236919"/>
    </source>
</evidence>
<dbReference type="EMBL" id="PQFZ01000004">
    <property type="protein sequence ID" value="POR53087.1"/>
    <property type="molecule type" value="Genomic_DNA"/>
</dbReference>
<dbReference type="Proteomes" id="UP000236919">
    <property type="component" value="Unassembled WGS sequence"/>
</dbReference>
<dbReference type="Pfam" id="PF04392">
    <property type="entry name" value="ABC_sub_bind"/>
    <property type="match status" value="1"/>
</dbReference>
<gene>
    <name evidence="1" type="ORF">CYD53_10462</name>
</gene>
<protein>
    <submittedName>
        <fullName evidence="1">Putative ABC transport system substrate-binding protein</fullName>
    </submittedName>
</protein>
<sequence>MRNRRELLIMTACAAASRGIAATPGRVRRIGWLTAQPAASLVPYLDALREGLVEQKLVPGEGIEILYRYGDDRMDRVPALARELVESGIELLMVQGAAIPDVLKLGLPVPIIFVTSADPISAGFAKSLSQPSRDCTGVTFMAFELLGKRLELLKEIIPGLGRVAVLGNPHHAGSDIERASSEEAGHRLGIAIDFIATPNSGAVLAARADLAGLRPDAISLLPDGFAIAHRKAIMAVANEERIPVISGWPVFAQAGALCTYGPRLSLIYRRIAFFVARILAGARPGDLPVERPTQFELILNQAAARSFNLTFSRAILARADEVIE</sequence>
<dbReference type="RefSeq" id="WP_181011765.1">
    <property type="nucleotide sequence ID" value="NZ_PQFZ01000004.1"/>
</dbReference>
<dbReference type="CDD" id="cd06325">
    <property type="entry name" value="PBP1_ABC_unchar_transporter"/>
    <property type="match status" value="1"/>
</dbReference>
<comment type="caution">
    <text evidence="1">The sequence shown here is derived from an EMBL/GenBank/DDBJ whole genome shotgun (WGS) entry which is preliminary data.</text>
</comment>
<dbReference type="AlphaFoldDB" id="A0A2S4MF84"/>
<organism evidence="1 2">
    <name type="scientific">Bosea psychrotolerans</name>
    <dbReference type="NCBI Taxonomy" id="1871628"/>
    <lineage>
        <taxon>Bacteria</taxon>
        <taxon>Pseudomonadati</taxon>
        <taxon>Pseudomonadota</taxon>
        <taxon>Alphaproteobacteria</taxon>
        <taxon>Hyphomicrobiales</taxon>
        <taxon>Boseaceae</taxon>
        <taxon>Bosea</taxon>
    </lineage>
</organism>
<dbReference type="PANTHER" id="PTHR35271">
    <property type="entry name" value="ABC TRANSPORTER, SUBSTRATE-BINDING LIPOPROTEIN-RELATED"/>
    <property type="match status" value="1"/>
</dbReference>
<keyword evidence="2" id="KW-1185">Reference proteome</keyword>
<name>A0A2S4MF84_9HYPH</name>
<dbReference type="Gene3D" id="3.40.50.2300">
    <property type="match status" value="2"/>
</dbReference>
<reference evidence="1 2" key="1">
    <citation type="submission" date="2018-01" db="EMBL/GenBank/DDBJ databases">
        <title>Genomic Encyclopedia of Type Strains, Phase III (KMG-III): the genomes of soil and plant-associated and newly described type strains.</title>
        <authorList>
            <person name="Whitman W."/>
        </authorList>
    </citation>
    <scope>NUCLEOTIDE SEQUENCE [LARGE SCALE GENOMIC DNA]</scope>
    <source>
        <strain evidence="1 2">1131</strain>
    </source>
</reference>
<dbReference type="PANTHER" id="PTHR35271:SF1">
    <property type="entry name" value="ABC TRANSPORTER, SUBSTRATE-BINDING LIPOPROTEIN"/>
    <property type="match status" value="1"/>
</dbReference>
<proteinExistence type="predicted"/>
<accession>A0A2S4MF84</accession>
<evidence type="ECO:0000313" key="1">
    <source>
        <dbReference type="EMBL" id="POR53087.1"/>
    </source>
</evidence>
<dbReference type="InterPro" id="IPR007487">
    <property type="entry name" value="ABC_transpt-TYRBP-like"/>
</dbReference>